<protein>
    <submittedName>
        <fullName evidence="1">DUF4312 family protein</fullName>
    </submittedName>
</protein>
<dbReference type="RefSeq" id="WP_379866965.1">
    <property type="nucleotide sequence ID" value="NZ_JBHTBW010000062.1"/>
</dbReference>
<accession>A0ABW2RP41</accession>
<evidence type="ECO:0000313" key="2">
    <source>
        <dbReference type="Proteomes" id="UP001596500"/>
    </source>
</evidence>
<comment type="caution">
    <text evidence="1">The sequence shown here is derived from an EMBL/GenBank/DDBJ whole genome shotgun (WGS) entry which is preliminary data.</text>
</comment>
<dbReference type="Pfam" id="PF14189">
    <property type="entry name" value="DUF4312"/>
    <property type="match status" value="1"/>
</dbReference>
<organism evidence="1 2">
    <name type="scientific">Laceyella putida</name>
    <dbReference type="NCBI Taxonomy" id="110101"/>
    <lineage>
        <taxon>Bacteria</taxon>
        <taxon>Bacillati</taxon>
        <taxon>Bacillota</taxon>
        <taxon>Bacilli</taxon>
        <taxon>Bacillales</taxon>
        <taxon>Thermoactinomycetaceae</taxon>
        <taxon>Laceyella</taxon>
    </lineage>
</organism>
<dbReference type="InterPro" id="IPR020037">
    <property type="entry name" value="DUF4312"/>
</dbReference>
<reference evidence="2" key="1">
    <citation type="journal article" date="2019" name="Int. J. Syst. Evol. Microbiol.">
        <title>The Global Catalogue of Microorganisms (GCM) 10K type strain sequencing project: providing services to taxonomists for standard genome sequencing and annotation.</title>
        <authorList>
            <consortium name="The Broad Institute Genomics Platform"/>
            <consortium name="The Broad Institute Genome Sequencing Center for Infectious Disease"/>
            <person name="Wu L."/>
            <person name="Ma J."/>
        </authorList>
    </citation>
    <scope>NUCLEOTIDE SEQUENCE [LARGE SCALE GENOMIC DNA]</scope>
    <source>
        <strain evidence="2">CGMCC 1.12942</strain>
    </source>
</reference>
<name>A0ABW2RP41_9BACL</name>
<gene>
    <name evidence="1" type="ORF">ACFQNG_17280</name>
</gene>
<sequence length="112" mass="13095">MLRVLTHTFTLTGAGETKESAFNQIFAQVKSKVAQEIEGLAIRIEPERMDIVHAKKTIHTERFLGFLFPRKRNRYEITVNLTVQLRVIDVAKIDFDTEEEQLTRVQHLIRME</sequence>
<keyword evidence="2" id="KW-1185">Reference proteome</keyword>
<evidence type="ECO:0000313" key="1">
    <source>
        <dbReference type="EMBL" id="MFC7442828.1"/>
    </source>
</evidence>
<dbReference type="EMBL" id="JBHTBW010000062">
    <property type="protein sequence ID" value="MFC7442828.1"/>
    <property type="molecule type" value="Genomic_DNA"/>
</dbReference>
<proteinExistence type="predicted"/>
<dbReference type="Proteomes" id="UP001596500">
    <property type="component" value="Unassembled WGS sequence"/>
</dbReference>